<proteinExistence type="inferred from homology"/>
<dbReference type="Proteomes" id="UP000231987">
    <property type="component" value="Unassembled WGS sequence"/>
</dbReference>
<organism evidence="3 4">
    <name type="scientific">Rhizobium meliloti</name>
    <name type="common">Ensifer meliloti</name>
    <name type="synonym">Sinorhizobium meliloti</name>
    <dbReference type="NCBI Taxonomy" id="382"/>
    <lineage>
        <taxon>Bacteria</taxon>
        <taxon>Pseudomonadati</taxon>
        <taxon>Pseudomonadota</taxon>
        <taxon>Alphaproteobacteria</taxon>
        <taxon>Hyphomicrobiales</taxon>
        <taxon>Rhizobiaceae</taxon>
        <taxon>Sinorhizobium/Ensifer group</taxon>
        <taxon>Sinorhizobium</taxon>
    </lineage>
</organism>
<reference evidence="3 4" key="1">
    <citation type="submission" date="2017-06" db="EMBL/GenBank/DDBJ databases">
        <title>Ensifer strains isolated from leguminous trees and herbs display diverse denitrification phenotypes with some acting as strong N2O sinks.</title>
        <authorList>
            <person name="Woliy K."/>
            <person name="Mania D."/>
            <person name="Bakken L.R."/>
            <person name="Frostegard A."/>
        </authorList>
    </citation>
    <scope>NUCLEOTIDE SEQUENCE [LARGE SCALE GENOMIC DNA]</scope>
    <source>
        <strain evidence="3 4">AC50a</strain>
    </source>
</reference>
<dbReference type="RefSeq" id="WP_100673847.1">
    <property type="nucleotide sequence ID" value="NZ_NJGD01000014.1"/>
</dbReference>
<sequence length="84" mass="9400">MRSFSLTDLSNKSGEVIEAAYAGPVDITRRGKRKFVIMTAEQYDRLRKADDPRKVYAAGETPPDIAALFETEVNRLSKGEGYDD</sequence>
<dbReference type="Gene3D" id="3.40.1620.10">
    <property type="entry name" value="YefM-like domain"/>
    <property type="match status" value="1"/>
</dbReference>
<dbReference type="InterPro" id="IPR036165">
    <property type="entry name" value="YefM-like_sf"/>
</dbReference>
<dbReference type="EMBL" id="NJGD01000014">
    <property type="protein sequence ID" value="PJR12794.1"/>
    <property type="molecule type" value="Genomic_DNA"/>
</dbReference>
<name>A0A2J0YXC9_RHIML</name>
<gene>
    <name evidence="3" type="ORF">CEJ86_24765</name>
</gene>
<protein>
    <recommendedName>
        <fullName evidence="2">Antitoxin</fullName>
    </recommendedName>
</protein>
<dbReference type="InterPro" id="IPR006442">
    <property type="entry name" value="Antitoxin_Phd/YefM"/>
</dbReference>
<evidence type="ECO:0000313" key="4">
    <source>
        <dbReference type="Proteomes" id="UP000231987"/>
    </source>
</evidence>
<dbReference type="AlphaFoldDB" id="A0A2J0YXC9"/>
<comment type="caution">
    <text evidence="3">The sequence shown here is derived from an EMBL/GenBank/DDBJ whole genome shotgun (WGS) entry which is preliminary data.</text>
</comment>
<accession>A0A2J0YXC9</accession>
<dbReference type="NCBIfam" id="TIGR01552">
    <property type="entry name" value="phd_fam"/>
    <property type="match status" value="1"/>
</dbReference>
<dbReference type="SUPFAM" id="SSF143120">
    <property type="entry name" value="YefM-like"/>
    <property type="match status" value="1"/>
</dbReference>
<dbReference type="Pfam" id="PF02604">
    <property type="entry name" value="PhdYeFM_antitox"/>
    <property type="match status" value="1"/>
</dbReference>
<comment type="function">
    <text evidence="2">Antitoxin component of a type II toxin-antitoxin (TA) system.</text>
</comment>
<comment type="similarity">
    <text evidence="1 2">Belongs to the phD/YefM antitoxin family.</text>
</comment>
<evidence type="ECO:0000256" key="2">
    <source>
        <dbReference type="RuleBase" id="RU362080"/>
    </source>
</evidence>
<evidence type="ECO:0000256" key="1">
    <source>
        <dbReference type="ARBA" id="ARBA00009981"/>
    </source>
</evidence>
<evidence type="ECO:0000313" key="3">
    <source>
        <dbReference type="EMBL" id="PJR12794.1"/>
    </source>
</evidence>